<dbReference type="GO" id="GO:0006900">
    <property type="term" value="P:vesicle budding from membrane"/>
    <property type="evidence" value="ECO:0007669"/>
    <property type="project" value="TreeGrafter"/>
</dbReference>
<evidence type="ECO:0000313" key="4">
    <source>
        <dbReference type="EMBL" id="KAK4527469.1"/>
    </source>
</evidence>
<feature type="domain" description="AP180 N-terminal homology (ANTH)" evidence="3">
    <location>
        <begin position="169"/>
        <end position="441"/>
    </location>
</feature>
<dbReference type="InterPro" id="IPR014712">
    <property type="entry name" value="ANTH_dom_sf"/>
</dbReference>
<dbReference type="Proteomes" id="UP001300502">
    <property type="component" value="Unassembled WGS sequence"/>
</dbReference>
<feature type="region of interest" description="Disordered" evidence="2">
    <location>
        <begin position="880"/>
        <end position="914"/>
    </location>
</feature>
<comment type="caution">
    <text evidence="4">The sequence shown here is derived from an EMBL/GenBank/DDBJ whole genome shotgun (WGS) entry which is preliminary data.</text>
</comment>
<proteinExistence type="predicted"/>
<evidence type="ECO:0000256" key="1">
    <source>
        <dbReference type="SAM" id="Coils"/>
    </source>
</evidence>
<dbReference type="GO" id="GO:0000149">
    <property type="term" value="F:SNARE binding"/>
    <property type="evidence" value="ECO:0007669"/>
    <property type="project" value="TreeGrafter"/>
</dbReference>
<feature type="compositionally biased region" description="Low complexity" evidence="2">
    <location>
        <begin position="884"/>
        <end position="896"/>
    </location>
</feature>
<keyword evidence="1" id="KW-0175">Coiled coil</keyword>
<feature type="region of interest" description="Disordered" evidence="2">
    <location>
        <begin position="456"/>
        <end position="480"/>
    </location>
</feature>
<dbReference type="SUPFAM" id="SSF89009">
    <property type="entry name" value="GAT-like domain"/>
    <property type="match status" value="1"/>
</dbReference>
<dbReference type="PANTHER" id="PTHR22951:SF5">
    <property type="entry name" value="PHOSPHATIDYLINOSITOL-BINDING CLATHRIN ASSEMBLY PROTEIN LAP"/>
    <property type="match status" value="1"/>
</dbReference>
<feature type="compositionally biased region" description="Polar residues" evidence="2">
    <location>
        <begin position="524"/>
        <end position="536"/>
    </location>
</feature>
<dbReference type="Pfam" id="PF07651">
    <property type="entry name" value="ANTH"/>
    <property type="match status" value="1"/>
</dbReference>
<dbReference type="AlphaFoldDB" id="A0AAV9IJD6"/>
<dbReference type="GO" id="GO:0032050">
    <property type="term" value="F:clathrin heavy chain binding"/>
    <property type="evidence" value="ECO:0007669"/>
    <property type="project" value="TreeGrafter"/>
</dbReference>
<dbReference type="GO" id="GO:0005545">
    <property type="term" value="F:1-phosphatidylinositol binding"/>
    <property type="evidence" value="ECO:0007669"/>
    <property type="project" value="InterPro"/>
</dbReference>
<feature type="region of interest" description="Disordered" evidence="2">
    <location>
        <begin position="1"/>
        <end position="28"/>
    </location>
</feature>
<accession>A0AAV9IJD6</accession>
<dbReference type="InterPro" id="IPR008942">
    <property type="entry name" value="ENTH_VHS"/>
</dbReference>
<reference evidence="4 5" key="1">
    <citation type="submission" date="2022-07" db="EMBL/GenBank/DDBJ databases">
        <title>Genome-wide signatures of adaptation to extreme environments.</title>
        <authorList>
            <person name="Cho C.H."/>
            <person name="Yoon H.S."/>
        </authorList>
    </citation>
    <scope>NUCLEOTIDE SEQUENCE [LARGE SCALE GENOMIC DNA]</scope>
    <source>
        <strain evidence="4 5">108.79 E11</strain>
    </source>
</reference>
<dbReference type="Gene3D" id="1.25.40.90">
    <property type="match status" value="1"/>
</dbReference>
<dbReference type="Gene3D" id="1.20.58.150">
    <property type="entry name" value="ANTH domain"/>
    <property type="match status" value="1"/>
</dbReference>
<dbReference type="GO" id="GO:0030136">
    <property type="term" value="C:clathrin-coated vesicle"/>
    <property type="evidence" value="ECO:0007669"/>
    <property type="project" value="InterPro"/>
</dbReference>
<dbReference type="EMBL" id="JANCYU010000052">
    <property type="protein sequence ID" value="KAK4527469.1"/>
    <property type="molecule type" value="Genomic_DNA"/>
</dbReference>
<organism evidence="4 5">
    <name type="scientific">Galdieria yellowstonensis</name>
    <dbReference type="NCBI Taxonomy" id="3028027"/>
    <lineage>
        <taxon>Eukaryota</taxon>
        <taxon>Rhodophyta</taxon>
        <taxon>Bangiophyceae</taxon>
        <taxon>Galdieriales</taxon>
        <taxon>Galdieriaceae</taxon>
        <taxon>Galdieria</taxon>
    </lineage>
</organism>
<feature type="region of interest" description="Disordered" evidence="2">
    <location>
        <begin position="591"/>
        <end position="627"/>
    </location>
</feature>
<protein>
    <recommendedName>
        <fullName evidence="3">AP180 N-terminal homology (ANTH) domain-containing protein</fullName>
    </recommendedName>
</protein>
<dbReference type="SUPFAM" id="SSF48464">
    <property type="entry name" value="ENTH/VHS domain"/>
    <property type="match status" value="1"/>
</dbReference>
<dbReference type="GO" id="GO:0072583">
    <property type="term" value="P:clathrin-dependent endocytosis"/>
    <property type="evidence" value="ECO:0007669"/>
    <property type="project" value="InterPro"/>
</dbReference>
<name>A0AAV9IJD6_9RHOD</name>
<keyword evidence="5" id="KW-1185">Reference proteome</keyword>
<dbReference type="InterPro" id="IPR011417">
    <property type="entry name" value="ANTH_dom"/>
</dbReference>
<evidence type="ECO:0000256" key="2">
    <source>
        <dbReference type="SAM" id="MobiDB-lite"/>
    </source>
</evidence>
<dbReference type="GO" id="GO:0005546">
    <property type="term" value="F:phosphatidylinositol-4,5-bisphosphate binding"/>
    <property type="evidence" value="ECO:0007669"/>
    <property type="project" value="TreeGrafter"/>
</dbReference>
<dbReference type="InterPro" id="IPR045192">
    <property type="entry name" value="AP180-like"/>
</dbReference>
<dbReference type="GO" id="GO:0005905">
    <property type="term" value="C:clathrin-coated pit"/>
    <property type="evidence" value="ECO:0007669"/>
    <property type="project" value="TreeGrafter"/>
</dbReference>
<dbReference type="PANTHER" id="PTHR22951">
    <property type="entry name" value="CLATHRIN ASSEMBLY PROTEIN"/>
    <property type="match status" value="1"/>
</dbReference>
<evidence type="ECO:0000259" key="3">
    <source>
        <dbReference type="Pfam" id="PF07651"/>
    </source>
</evidence>
<feature type="region of interest" description="Disordered" evidence="2">
    <location>
        <begin position="522"/>
        <end position="548"/>
    </location>
</feature>
<feature type="compositionally biased region" description="Basic and acidic residues" evidence="2">
    <location>
        <begin position="593"/>
        <end position="605"/>
    </location>
</feature>
<evidence type="ECO:0000313" key="5">
    <source>
        <dbReference type="Proteomes" id="UP001300502"/>
    </source>
</evidence>
<sequence length="914" mass="103334">METTNRSGAGDFTYREAPPQWRHDSFSSRGGSYSLDNHSWTQSNSFHSYSRASREPAAYRSVAGVSANANFPSSSAALVPYSSKPGGDYYRSTHGPVVFSSEPQSKKTVGNQTKRVTRHVKAVLSSNLEALTLKVTKPKYKAPREVYVEQIVHLLTGLGSPGADIKTCSDIVRKLWNKCQIQDWRVCCKALYVFERIFRDLSFEDAVAFKRFLLQRQNYVLHVGETFVNFAALTRFEDGNPASRPEGPQVSVYIRNYAAYLGFRLSCFEKMRHLTGKNDEKPGKAIDEFGYTSEGGKRIVADLPKSSIFETISQMQELLDEILLKVRLEDENKDSWFSTVKGVLVNDVTVVSLYPVACDALDLFKSIHENLASLLENFFDLDIQYASRARDIYALYTLQVPRIQDYLEIAKEQFRTRGIPISTDLKYHPLDLLDDMDDYIAKKSGAKVENNVEKVTEPREAVEQPAPAKEETEMKNEKQEERDLIFGDEEDAIINVDNSPNSNENTGYDFFADFSTANGDVKTGVSSSTFSRQSQKGGYEQLNEWKDPRQRSLELEKKKPVFSSSSVPTVSKVTVESAPAKEKISVSKVLQESLDKSSREPKREAATSQNELVMKTDDTNNRKNTSGTVVPYNSVGLNETLSQFFDRRVIESKKIEVKVTDLEGELRDLKNEQSHLRERLDSLTSEYERKRREASQLRVQVVSAQKKLEDDLAKLKPNESLDPGEQLKLDYDRRVKGNEKLSNDLGLLHRDIQSLSAKTPLDISLIRSSLDSIVQEFYQLPSIGKDKGSTPFAQKIVDSQTLSQLIGFLDEIYRAVYYALKNASENSVSNTFNFADIQSTAFNIYELRKKLSSSFEILLSDIKARASALEQPDISSSETFTAIENDYNDSSSSESDTNLNKYRVPQYRNPFDEE</sequence>
<gene>
    <name evidence="4" type="ORF">GAYE_SCF40G5391</name>
</gene>
<feature type="coiled-coil region" evidence="1">
    <location>
        <begin position="652"/>
        <end position="707"/>
    </location>
</feature>
<dbReference type="GO" id="GO:0048268">
    <property type="term" value="P:clathrin coat assembly"/>
    <property type="evidence" value="ECO:0007669"/>
    <property type="project" value="InterPro"/>
</dbReference>